<dbReference type="EMBL" id="JABJXA010000047">
    <property type="protein sequence ID" value="MBB1259255.1"/>
    <property type="molecule type" value="Genomic_DNA"/>
</dbReference>
<keyword evidence="5" id="KW-1185">Reference proteome</keyword>
<feature type="domain" description="VOC" evidence="1">
    <location>
        <begin position="139"/>
        <end position="257"/>
    </location>
</feature>
<dbReference type="AlphaFoldDB" id="A0A5P0YS19"/>
<dbReference type="CDD" id="cd07247">
    <property type="entry name" value="SgaA_N_like"/>
    <property type="match status" value="2"/>
</dbReference>
<reference evidence="2" key="3">
    <citation type="journal article" name="Syst. Appl. Microbiol.">
        <title>Streptomyces alkaliterrae sp. nov., isolated from an alkaline soil, and emended descriptions of Streptomyces alkaliphilus, Streptomyces calidiresistens and Streptomyces durbertensis.</title>
        <authorList>
            <person name="Swiecimska M."/>
            <person name="Golinska P."/>
            <person name="Nouioui I."/>
            <person name="Wypij M."/>
            <person name="Rai M."/>
            <person name="Sangal V."/>
            <person name="Goodfellow M."/>
        </authorList>
    </citation>
    <scope>NUCLEOTIDE SEQUENCE</scope>
    <source>
        <strain evidence="2">OF3</strain>
        <strain evidence="3">OF8</strain>
    </source>
</reference>
<dbReference type="Pfam" id="PF00903">
    <property type="entry name" value="Glyoxalase"/>
    <property type="match status" value="1"/>
</dbReference>
<dbReference type="Pfam" id="PF18029">
    <property type="entry name" value="Glyoxalase_6"/>
    <property type="match status" value="1"/>
</dbReference>
<evidence type="ECO:0000313" key="6">
    <source>
        <dbReference type="Proteomes" id="UP000517765"/>
    </source>
</evidence>
<proteinExistence type="predicted"/>
<evidence type="ECO:0000313" key="2">
    <source>
        <dbReference type="EMBL" id="MBB1254761.1"/>
    </source>
</evidence>
<dbReference type="Proteomes" id="UP000517765">
    <property type="component" value="Unassembled WGS sequence"/>
</dbReference>
<dbReference type="InterPro" id="IPR041581">
    <property type="entry name" value="Glyoxalase_6"/>
</dbReference>
<reference evidence="4 5" key="1">
    <citation type="submission" date="2019-10" db="EMBL/GenBank/DDBJ databases">
        <title>Streptomyces sp. nov., a novel actinobacterium isolated from alkaline environment.</title>
        <authorList>
            <person name="Golinska P."/>
        </authorList>
    </citation>
    <scope>NUCLEOTIDE SEQUENCE [LARGE SCALE GENOMIC DNA]</scope>
    <source>
        <strain evidence="4 5">OF1</strain>
    </source>
</reference>
<dbReference type="InterPro" id="IPR029068">
    <property type="entry name" value="Glyas_Bleomycin-R_OHBP_Dase"/>
</dbReference>
<dbReference type="SUPFAM" id="SSF54593">
    <property type="entry name" value="Glyoxalase/Bleomycin resistance protein/Dihydroxybiphenyl dioxygenase"/>
    <property type="match status" value="2"/>
</dbReference>
<dbReference type="InterPro" id="IPR004360">
    <property type="entry name" value="Glyas_Fos-R_dOase_dom"/>
</dbReference>
<dbReference type="RefSeq" id="WP_143647856.1">
    <property type="nucleotide sequence ID" value="NZ_JABJWZ010000137.1"/>
</dbReference>
<dbReference type="PANTHER" id="PTHR33993:SF10">
    <property type="entry name" value="CONSERVED PROTEIN"/>
    <property type="match status" value="1"/>
</dbReference>
<evidence type="ECO:0000313" key="4">
    <source>
        <dbReference type="EMBL" id="MQS02397.1"/>
    </source>
</evidence>
<dbReference type="Proteomes" id="UP000320857">
    <property type="component" value="Unassembled WGS sequence"/>
</dbReference>
<gene>
    <name evidence="4" type="ORF">FNX44_011000</name>
    <name evidence="2" type="ORF">H3146_15555</name>
    <name evidence="3" type="ORF">H3147_10440</name>
</gene>
<dbReference type="Proteomes" id="UP000525686">
    <property type="component" value="Unassembled WGS sequence"/>
</dbReference>
<reference evidence="6 7" key="2">
    <citation type="submission" date="2020-05" db="EMBL/GenBank/DDBJ databases">
        <title>Classification of alakaliphilic streptomycetes isolated from an alkaline soil next to Lonar Crater, India and a proposal for the recognition of Streptomyces alkaliterrae sp. nov.</title>
        <authorList>
            <person name="Golinska P."/>
        </authorList>
    </citation>
    <scope>NUCLEOTIDE SEQUENCE [LARGE SCALE GENOMIC DNA]</scope>
    <source>
        <strain evidence="7">OF3</strain>
        <strain evidence="6">OF8</strain>
    </source>
</reference>
<dbReference type="Gene3D" id="3.10.180.10">
    <property type="entry name" value="2,3-Dihydroxybiphenyl 1,2-Dioxygenase, domain 1"/>
    <property type="match status" value="2"/>
</dbReference>
<dbReference type="PROSITE" id="PS51819">
    <property type="entry name" value="VOC"/>
    <property type="match status" value="2"/>
</dbReference>
<organism evidence="4 5">
    <name type="scientific">Streptomyces alkaliterrae</name>
    <dbReference type="NCBI Taxonomy" id="2213162"/>
    <lineage>
        <taxon>Bacteria</taxon>
        <taxon>Bacillati</taxon>
        <taxon>Actinomycetota</taxon>
        <taxon>Actinomycetes</taxon>
        <taxon>Kitasatosporales</taxon>
        <taxon>Streptomycetaceae</taxon>
        <taxon>Streptomyces</taxon>
    </lineage>
</organism>
<dbReference type="InterPro" id="IPR037523">
    <property type="entry name" value="VOC_core"/>
</dbReference>
<protein>
    <submittedName>
        <fullName evidence="4">VOC family protein</fullName>
    </submittedName>
</protein>
<dbReference type="OrthoDB" id="9793039at2"/>
<dbReference type="PANTHER" id="PTHR33993">
    <property type="entry name" value="GLYOXALASE-RELATED"/>
    <property type="match status" value="1"/>
</dbReference>
<accession>A0A5P0YS19</accession>
<evidence type="ECO:0000313" key="5">
    <source>
        <dbReference type="Proteomes" id="UP000320857"/>
    </source>
</evidence>
<evidence type="ECO:0000313" key="7">
    <source>
        <dbReference type="Proteomes" id="UP000525686"/>
    </source>
</evidence>
<feature type="domain" description="VOC" evidence="1">
    <location>
        <begin position="10"/>
        <end position="125"/>
    </location>
</feature>
<name>A0A5P0YS19_9ACTN</name>
<sequence length="271" mass="28911">MPDATRPDGEPCWVDATFPDLEGAKRFYSEVVGWTFGESAPEYGGYTQAYADGRAVAAVAPPMPGQPEEPPAWCLYLATSDVEATAARARELGGTLLMEPMRVGDFGSMSLVREPSGAVFGLWQSGVHTGFERVGEEGAYCWGELLTAEPDKADAFLPSLFGYGVKKMRTPDMDYRMWELAPDRPVMGRMRTGDPGGPPAGTPPRVQVYFAVGDCDTSVDAARRLGATVELDPTDTPFGRIAALVDPQGAAFSVVDLSTTAGELPETESAA</sequence>
<evidence type="ECO:0000259" key="1">
    <source>
        <dbReference type="PROSITE" id="PS51819"/>
    </source>
</evidence>
<evidence type="ECO:0000313" key="3">
    <source>
        <dbReference type="EMBL" id="MBB1259255.1"/>
    </source>
</evidence>
<dbReference type="EMBL" id="VJYK02000088">
    <property type="protein sequence ID" value="MQS02397.1"/>
    <property type="molecule type" value="Genomic_DNA"/>
</dbReference>
<dbReference type="EMBL" id="JABJWZ010000137">
    <property type="protein sequence ID" value="MBB1254761.1"/>
    <property type="molecule type" value="Genomic_DNA"/>
</dbReference>
<comment type="caution">
    <text evidence="4">The sequence shown here is derived from an EMBL/GenBank/DDBJ whole genome shotgun (WGS) entry which is preliminary data.</text>
</comment>
<dbReference type="InterPro" id="IPR052164">
    <property type="entry name" value="Anthracycline_SecMetBiosynth"/>
</dbReference>